<dbReference type="Proteomes" id="UP000585474">
    <property type="component" value="Unassembled WGS sequence"/>
</dbReference>
<keyword evidence="3" id="KW-1185">Reference proteome</keyword>
<dbReference type="OrthoDB" id="10359657at2759"/>
<sequence>MDYNVDLRFLFPAIINILLPLFRSDVGNPWGWGSDNPTASKMTWQLLSLFVFLLLIVPLLVVSITVPVSFSLITHPIRLRFSEWSRSLLLAIALLASFKLQPPSFWQAYLIFLSVSPWWSQLCEFMKRTLQSFPTRYVVCITGQDPGLELNVNHEHVPLIEQPSIEDEDEYLEVIYGHA</sequence>
<evidence type="ECO:0000313" key="2">
    <source>
        <dbReference type="EMBL" id="GFZ15505.1"/>
    </source>
</evidence>
<reference evidence="2 3" key="1">
    <citation type="submission" date="2019-07" db="EMBL/GenBank/DDBJ databases">
        <title>De Novo Assembly of kiwifruit Actinidia rufa.</title>
        <authorList>
            <person name="Sugita-Konishi S."/>
            <person name="Sato K."/>
            <person name="Mori E."/>
            <person name="Abe Y."/>
            <person name="Kisaki G."/>
            <person name="Hamano K."/>
            <person name="Suezawa K."/>
            <person name="Otani M."/>
            <person name="Fukuda T."/>
            <person name="Manabe T."/>
            <person name="Gomi K."/>
            <person name="Tabuchi M."/>
            <person name="Akimitsu K."/>
            <person name="Kataoka I."/>
        </authorList>
    </citation>
    <scope>NUCLEOTIDE SEQUENCE [LARGE SCALE GENOMIC DNA]</scope>
    <source>
        <strain evidence="3">cv. Fuchu</strain>
    </source>
</reference>
<comment type="caution">
    <text evidence="2">The sequence shown here is derived from an EMBL/GenBank/DDBJ whole genome shotgun (WGS) entry which is preliminary data.</text>
</comment>
<gene>
    <name evidence="2" type="ORF">Acr_24g0016950</name>
</gene>
<evidence type="ECO:0000313" key="3">
    <source>
        <dbReference type="Proteomes" id="UP000585474"/>
    </source>
</evidence>
<dbReference type="AlphaFoldDB" id="A0A7J0GXD3"/>
<protein>
    <submittedName>
        <fullName evidence="2">Uncharacterized protein</fullName>
    </submittedName>
</protein>
<keyword evidence="1" id="KW-0812">Transmembrane</keyword>
<feature type="transmembrane region" description="Helical" evidence="1">
    <location>
        <begin position="44"/>
        <end position="72"/>
    </location>
</feature>
<organism evidence="2 3">
    <name type="scientific">Actinidia rufa</name>
    <dbReference type="NCBI Taxonomy" id="165716"/>
    <lineage>
        <taxon>Eukaryota</taxon>
        <taxon>Viridiplantae</taxon>
        <taxon>Streptophyta</taxon>
        <taxon>Embryophyta</taxon>
        <taxon>Tracheophyta</taxon>
        <taxon>Spermatophyta</taxon>
        <taxon>Magnoliopsida</taxon>
        <taxon>eudicotyledons</taxon>
        <taxon>Gunneridae</taxon>
        <taxon>Pentapetalae</taxon>
        <taxon>asterids</taxon>
        <taxon>Ericales</taxon>
        <taxon>Actinidiaceae</taxon>
        <taxon>Actinidia</taxon>
    </lineage>
</organism>
<proteinExistence type="predicted"/>
<keyword evidence="1" id="KW-1133">Transmembrane helix</keyword>
<evidence type="ECO:0000256" key="1">
    <source>
        <dbReference type="SAM" id="Phobius"/>
    </source>
</evidence>
<name>A0A7J0GXD3_9ERIC</name>
<keyword evidence="1" id="KW-0472">Membrane</keyword>
<dbReference type="EMBL" id="BJWL01000024">
    <property type="protein sequence ID" value="GFZ15505.1"/>
    <property type="molecule type" value="Genomic_DNA"/>
</dbReference>
<accession>A0A7J0GXD3</accession>